<feature type="domain" description="YhdP central" evidence="2">
    <location>
        <begin position="7"/>
        <end position="1263"/>
    </location>
</feature>
<dbReference type="Proteomes" id="UP000054422">
    <property type="component" value="Unassembled WGS sequence"/>
</dbReference>
<organism evidence="3 4">
    <name type="scientific">Legionella norrlandica</name>
    <dbReference type="NCBI Taxonomy" id="1498499"/>
    <lineage>
        <taxon>Bacteria</taxon>
        <taxon>Pseudomonadati</taxon>
        <taxon>Pseudomonadota</taxon>
        <taxon>Gammaproteobacteria</taxon>
        <taxon>Legionellales</taxon>
        <taxon>Legionellaceae</taxon>
        <taxon>Legionella</taxon>
    </lineage>
</organism>
<gene>
    <name evidence="3" type="ORF">EP47_06965</name>
</gene>
<reference evidence="3 4" key="1">
    <citation type="submission" date="2014-05" db="EMBL/GenBank/DDBJ databases">
        <authorList>
            <person name="Rizzardi K."/>
            <person name="Winiecka-Krusnell J."/>
            <person name="Ramliden M."/>
            <person name="Alm E."/>
            <person name="Andersson S."/>
            <person name="Byfors S."/>
        </authorList>
    </citation>
    <scope>NUCLEOTIDE SEQUENCE [LARGE SCALE GENOMIC DNA]</scope>
    <source>
        <strain evidence="3 4">LEGN</strain>
    </source>
</reference>
<dbReference type="InterPro" id="IPR025263">
    <property type="entry name" value="YhdP_central"/>
</dbReference>
<evidence type="ECO:0000313" key="4">
    <source>
        <dbReference type="Proteomes" id="UP000054422"/>
    </source>
</evidence>
<dbReference type="AlphaFoldDB" id="A0A0A2SWT9"/>
<sequence length="1274" mass="143630">MTNNKLLVNKILKKIGMVLAILIILSAVFSSVFRSLTPWAEQYKGEVEQHLTSLLGQPVTVQTMETGWYWLEPVVKLKHVTIKDSHNNSIYLDKLVVGINLFKSFWSWRIQPGVLYIDDVNLVFREKNGHWSIDGISGNAIKDTNIDPDKIQEILSWIAQQEKLIIKHVSAHFHFSDGSLIPISELDVSIVNKGGNYKIKGEARLEQTNTTSFQLLGNVQFDPAKMENTNGHFYFSANHVLPAQWQSLLPKTLIRLEGGKGDLALWFDLDRGKVSSVQAQVKFKRLAWKLLNKKNSELIQSFYANMGWKLDKLGWQFQADHIKLRAGEVRWPENQISVRFNKEQNTYQLFSKHILVRSLLSDAINWPSTIQNIVQFEPHGILHDTQVLIKENQINYILTGFEQLGWNARDNIPGVDNLSGAFNWQPMEGRLELDSENTILSVKGYPNQNLTILNGAFDWKELNDGLRFSIERMVLSQPELTISLEGILDQVTKGSVGNIRLAADFSGKNLQKWMPYLPKNHMKPKLFAWLNNDVKRLAQATGKITFNGMVKDFPFDNGNGEFSIVSHVVGGNILITPKWQLIKELEGYIKLKNRNLDIDIINGDIQGVPLKQMNLRIDDIGKDKETLLISGLVHGQAQRMLNFIMASPLQEKLSALKILAIKGLLSLNLRLEIPLYPENDDDLARGELTFKNNIVTIKHQMGDFSLQKVRGNLFFDEKGILDSSLSATAFDYPLTIKIQSEHSPHSLTAIAIEGECTVESLKNKLNLPIFSVLKGNILARALLKITDDPNDLDNMKLNSDLVGMAVNLPAPLGKTYKEKAPLLVNLDFNPKKALRVRVNYNGRLSTDLLLQKQKGEFELKSGQIQLGSAQAINQNSPGLGITGTLDGFDLQEWKEVLARFSKGNTKFSLLKLVNTVNVTMSKLTFLHQHFDHMLVYAKKRADNDWTVILKQKKIDADLTYHSSTNSLSGFVRYLHLSEMKPSEIGRDSPSKATPDQIPNLNLRIDNFSIGKIQIGNITLKSHSTPTRWQLDYGRVDSPYYQANFEGEWLQNGKVNQTKMQTKMYLKDLAKSLERWKLNPAVDAGKGYIEFRGGWQGTLYDFSLSKLNGSLYLQLNNGRITDLSPETEEKLGIGKLLSILSLQTIPRRLKLDFSDLSQDGYSFDIFKGNFNVNNGIMSTNNSYIDGPVAYASMKGDLDLRRRLYDLNLSISPHITASLPVVATIAGGPIAGLAAWIANKIINQSMQKITGYSYKVSGPWSQPIVQQLSIVKKKLQ</sequence>
<feature type="transmembrane region" description="Helical" evidence="1">
    <location>
        <begin position="1215"/>
        <end position="1236"/>
    </location>
</feature>
<name>A0A0A2SWT9_9GAMM</name>
<keyword evidence="1" id="KW-0472">Membrane</keyword>
<evidence type="ECO:0000256" key="1">
    <source>
        <dbReference type="SAM" id="Phobius"/>
    </source>
</evidence>
<dbReference type="PANTHER" id="PTHR38690">
    <property type="entry name" value="PROTEASE-RELATED"/>
    <property type="match status" value="1"/>
</dbReference>
<dbReference type="PANTHER" id="PTHR38690:SF1">
    <property type="entry name" value="PROTEASE"/>
    <property type="match status" value="1"/>
</dbReference>
<keyword evidence="1" id="KW-0812">Transmembrane</keyword>
<proteinExistence type="predicted"/>
<dbReference type="STRING" id="1498499.EP47_06965"/>
<dbReference type="InterPro" id="IPR011836">
    <property type="entry name" value="YhdP"/>
</dbReference>
<comment type="caution">
    <text evidence="3">The sequence shown here is derived from an EMBL/GenBank/DDBJ whole genome shotgun (WGS) entry which is preliminary data.</text>
</comment>
<accession>A0A0A2SWT9</accession>
<keyword evidence="4" id="KW-1185">Reference proteome</keyword>
<keyword evidence="1" id="KW-1133">Transmembrane helix</keyword>
<dbReference type="OrthoDB" id="9762238at2"/>
<dbReference type="NCBIfam" id="TIGR02099">
    <property type="entry name" value="YhdP family protein"/>
    <property type="match status" value="1"/>
</dbReference>
<protein>
    <submittedName>
        <fullName evidence="3">Membrane protein</fullName>
    </submittedName>
</protein>
<dbReference type="RefSeq" id="WP_035887611.1">
    <property type="nucleotide sequence ID" value="NZ_JNCF01000008.1"/>
</dbReference>
<dbReference type="EMBL" id="JNCF01000008">
    <property type="protein sequence ID" value="KGP63874.1"/>
    <property type="molecule type" value="Genomic_DNA"/>
</dbReference>
<evidence type="ECO:0000259" key="2">
    <source>
        <dbReference type="Pfam" id="PF13116"/>
    </source>
</evidence>
<evidence type="ECO:0000313" key="3">
    <source>
        <dbReference type="EMBL" id="KGP63874.1"/>
    </source>
</evidence>
<dbReference type="Pfam" id="PF13116">
    <property type="entry name" value="YhdP"/>
    <property type="match status" value="1"/>
</dbReference>